<dbReference type="PANTHER" id="PTHR46136:SF19">
    <property type="entry name" value="TRANSCRIPTION FACTOR GTE12"/>
    <property type="match status" value="1"/>
</dbReference>
<feature type="compositionally biased region" description="Basic and acidic residues" evidence="3">
    <location>
        <begin position="300"/>
        <end position="309"/>
    </location>
</feature>
<feature type="region of interest" description="Disordered" evidence="3">
    <location>
        <begin position="300"/>
        <end position="325"/>
    </location>
</feature>
<feature type="compositionally biased region" description="Polar residues" evidence="3">
    <location>
        <begin position="49"/>
        <end position="61"/>
    </location>
</feature>
<keyword evidence="6" id="KW-1185">Reference proteome</keyword>
<comment type="caution">
    <text evidence="5">The sequence shown here is derived from an EMBL/GenBank/DDBJ whole genome shotgun (WGS) entry which is preliminary data.</text>
</comment>
<dbReference type="SMART" id="SM00297">
    <property type="entry name" value="BROMO"/>
    <property type="match status" value="1"/>
</dbReference>
<reference evidence="5" key="1">
    <citation type="submission" date="2018-01" db="EMBL/GenBank/DDBJ databases">
        <authorList>
            <person name="Mao J.F."/>
        </authorList>
    </citation>
    <scope>NUCLEOTIDE SEQUENCE</scope>
    <source>
        <strain evidence="5">Huo1</strain>
        <tissue evidence="5">Leaf</tissue>
    </source>
</reference>
<name>A0A8X8ZHQ2_SALSN</name>
<protein>
    <recommendedName>
        <fullName evidence="4">Bromo domain-containing protein</fullName>
    </recommendedName>
</protein>
<evidence type="ECO:0000256" key="3">
    <source>
        <dbReference type="SAM" id="MobiDB-lite"/>
    </source>
</evidence>
<dbReference type="PROSITE" id="PS50014">
    <property type="entry name" value="BROMODOMAIN_2"/>
    <property type="match status" value="1"/>
</dbReference>
<keyword evidence="1 2" id="KW-0103">Bromodomain</keyword>
<sequence length="478" mass="54171">MEANQTQTMSCYATTNKTARCPLKFKVTPKGVWPIVEDKLLVGTDGTRMPSTVKPSVQLNSGKRKPEMPLDGQRYKKQKMPIDDQWQRKRVSVAVTKKLEANVLLKPSHKRGPETSLDDHSWKLECSKILKGLMDRRPSQAFSKPVDPVKTPDYFKMIKNPMDLGTIKHKLERNMYSAAKEFADDVLLTFGNAMSYHPPSSEVYRSARLLKCNFGRMWEILDAKLKPVVENNHQVMKPAADLVKAPVPEKRGNSRRTSLEKRLKSKPWIKHVKPRKTALNGFSLMSTIVDEELAIDARTRGAAPNEEKNPCSTSATTPASEGFMAGVPMSPKKALRVAMLKSRFANTIFKATHPSLDEKTRIEKQLEAAEIASRERERNAARMALEMVHSSLTDNIWQSKFNSYFVSFEFMLTEVENCCSMQMEKAAEIDSPPNMLNDMDILFGCYPNSKSLEQIGLFLKVNYLEDVEEDDPEEGELF</sequence>
<feature type="compositionally biased region" description="Polar residues" evidence="3">
    <location>
        <begin position="310"/>
        <end position="319"/>
    </location>
</feature>
<reference evidence="5" key="2">
    <citation type="submission" date="2020-08" db="EMBL/GenBank/DDBJ databases">
        <title>Plant Genome Project.</title>
        <authorList>
            <person name="Zhang R.-G."/>
        </authorList>
    </citation>
    <scope>NUCLEOTIDE SEQUENCE</scope>
    <source>
        <strain evidence="5">Huo1</strain>
        <tissue evidence="5">Leaf</tissue>
    </source>
</reference>
<organism evidence="5">
    <name type="scientific">Salvia splendens</name>
    <name type="common">Scarlet sage</name>
    <dbReference type="NCBI Taxonomy" id="180675"/>
    <lineage>
        <taxon>Eukaryota</taxon>
        <taxon>Viridiplantae</taxon>
        <taxon>Streptophyta</taxon>
        <taxon>Embryophyta</taxon>
        <taxon>Tracheophyta</taxon>
        <taxon>Spermatophyta</taxon>
        <taxon>Magnoliopsida</taxon>
        <taxon>eudicotyledons</taxon>
        <taxon>Gunneridae</taxon>
        <taxon>Pentapetalae</taxon>
        <taxon>asterids</taxon>
        <taxon>lamiids</taxon>
        <taxon>Lamiales</taxon>
        <taxon>Lamiaceae</taxon>
        <taxon>Nepetoideae</taxon>
        <taxon>Mentheae</taxon>
        <taxon>Salviinae</taxon>
        <taxon>Salvia</taxon>
        <taxon>Salvia subgen. Calosphace</taxon>
        <taxon>core Calosphace</taxon>
    </lineage>
</organism>
<dbReference type="Pfam" id="PF00439">
    <property type="entry name" value="Bromodomain"/>
    <property type="match status" value="1"/>
</dbReference>
<evidence type="ECO:0000313" key="6">
    <source>
        <dbReference type="Proteomes" id="UP000298416"/>
    </source>
</evidence>
<dbReference type="PANTHER" id="PTHR46136">
    <property type="entry name" value="TRANSCRIPTION FACTOR GTE8"/>
    <property type="match status" value="1"/>
</dbReference>
<feature type="region of interest" description="Disordered" evidence="3">
    <location>
        <begin position="46"/>
        <end position="75"/>
    </location>
</feature>
<dbReference type="EMBL" id="PNBA02000012">
    <property type="protein sequence ID" value="KAG6405073.1"/>
    <property type="molecule type" value="Genomic_DNA"/>
</dbReference>
<accession>A0A8X8ZHQ2</accession>
<dbReference type="Proteomes" id="UP000298416">
    <property type="component" value="Unassembled WGS sequence"/>
</dbReference>
<dbReference type="InterPro" id="IPR036427">
    <property type="entry name" value="Bromodomain-like_sf"/>
</dbReference>
<proteinExistence type="predicted"/>
<dbReference type="InterPro" id="IPR001487">
    <property type="entry name" value="Bromodomain"/>
</dbReference>
<evidence type="ECO:0000313" key="5">
    <source>
        <dbReference type="EMBL" id="KAG6405073.1"/>
    </source>
</evidence>
<dbReference type="PRINTS" id="PR00503">
    <property type="entry name" value="BROMODOMAIN"/>
</dbReference>
<evidence type="ECO:0000256" key="1">
    <source>
        <dbReference type="ARBA" id="ARBA00023117"/>
    </source>
</evidence>
<dbReference type="InterPro" id="IPR052442">
    <property type="entry name" value="Env_Response_Regulator"/>
</dbReference>
<dbReference type="AlphaFoldDB" id="A0A8X8ZHQ2"/>
<evidence type="ECO:0000259" key="4">
    <source>
        <dbReference type="PROSITE" id="PS50014"/>
    </source>
</evidence>
<feature type="domain" description="Bromo" evidence="4">
    <location>
        <begin position="134"/>
        <end position="204"/>
    </location>
</feature>
<dbReference type="Gene3D" id="1.20.920.10">
    <property type="entry name" value="Bromodomain-like"/>
    <property type="match status" value="1"/>
</dbReference>
<evidence type="ECO:0000256" key="2">
    <source>
        <dbReference type="PROSITE-ProRule" id="PRU00035"/>
    </source>
</evidence>
<dbReference type="SUPFAM" id="SSF47370">
    <property type="entry name" value="Bromodomain"/>
    <property type="match status" value="1"/>
</dbReference>
<gene>
    <name evidence="5" type="ORF">SASPL_132655</name>
</gene>